<feature type="chain" id="PRO_5008904489" description="Secreted protein" evidence="1">
    <location>
        <begin position="23"/>
        <end position="176"/>
    </location>
</feature>
<dbReference type="EMBL" id="LJIJ01000565">
    <property type="protein sequence ID" value="ODM96200.1"/>
    <property type="molecule type" value="Genomic_DNA"/>
</dbReference>
<keyword evidence="3" id="KW-1185">Reference proteome</keyword>
<proteinExistence type="predicted"/>
<evidence type="ECO:0008006" key="4">
    <source>
        <dbReference type="Google" id="ProtNLM"/>
    </source>
</evidence>
<comment type="caution">
    <text evidence="2">The sequence shown here is derived from an EMBL/GenBank/DDBJ whole genome shotgun (WGS) entry which is preliminary data.</text>
</comment>
<dbReference type="Proteomes" id="UP000094527">
    <property type="component" value="Unassembled WGS sequence"/>
</dbReference>
<organism evidence="2 3">
    <name type="scientific">Orchesella cincta</name>
    <name type="common">Springtail</name>
    <name type="synonym">Podura cincta</name>
    <dbReference type="NCBI Taxonomy" id="48709"/>
    <lineage>
        <taxon>Eukaryota</taxon>
        <taxon>Metazoa</taxon>
        <taxon>Ecdysozoa</taxon>
        <taxon>Arthropoda</taxon>
        <taxon>Hexapoda</taxon>
        <taxon>Collembola</taxon>
        <taxon>Entomobryomorpha</taxon>
        <taxon>Entomobryoidea</taxon>
        <taxon>Orchesellidae</taxon>
        <taxon>Orchesellinae</taxon>
        <taxon>Orchesella</taxon>
    </lineage>
</organism>
<name>A0A1D2MSX4_ORCCI</name>
<evidence type="ECO:0000313" key="3">
    <source>
        <dbReference type="Proteomes" id="UP000094527"/>
    </source>
</evidence>
<gene>
    <name evidence="2" type="ORF">Ocin01_10481</name>
</gene>
<protein>
    <recommendedName>
        <fullName evidence="4">Secreted protein</fullName>
    </recommendedName>
</protein>
<evidence type="ECO:0000256" key="1">
    <source>
        <dbReference type="SAM" id="SignalP"/>
    </source>
</evidence>
<feature type="signal peptide" evidence="1">
    <location>
        <begin position="1"/>
        <end position="22"/>
    </location>
</feature>
<keyword evidence="1" id="KW-0732">Signal</keyword>
<reference evidence="2 3" key="1">
    <citation type="journal article" date="2016" name="Genome Biol. Evol.">
        <title>Gene Family Evolution Reflects Adaptation to Soil Environmental Stressors in the Genome of the Collembolan Orchesella cincta.</title>
        <authorList>
            <person name="Faddeeva-Vakhrusheva A."/>
            <person name="Derks M.F."/>
            <person name="Anvar S.Y."/>
            <person name="Agamennone V."/>
            <person name="Suring W."/>
            <person name="Smit S."/>
            <person name="van Straalen N.M."/>
            <person name="Roelofs D."/>
        </authorList>
    </citation>
    <scope>NUCLEOTIDE SEQUENCE [LARGE SCALE GENOMIC DNA]</scope>
    <source>
        <tissue evidence="2">Mixed pool</tissue>
    </source>
</reference>
<accession>A0A1D2MSX4</accession>
<evidence type="ECO:0000313" key="2">
    <source>
        <dbReference type="EMBL" id="ODM96200.1"/>
    </source>
</evidence>
<dbReference type="AlphaFoldDB" id="A0A1D2MSX4"/>
<sequence length="176" mass="20284">MRSLLHVHCDWAFLLGFGVVHASRALQLHRDLGGCGGYFHRDFVVGQHFHVDFYDYLRHPLCADGNRGEKGAVQAYDPMDFLNNYADSFCHPEFHCATRFWHYWGLPDGDSCARFSRPALVHCVDLWIFLLGFTLQDAKRRHTSPCDDAVQTGKLTMKKLSWSFSLFLGFFCRCTN</sequence>